<organism evidence="3 4">
    <name type="scientific">Actinotalea ferrariae CF5-4</name>
    <dbReference type="NCBI Taxonomy" id="948458"/>
    <lineage>
        <taxon>Bacteria</taxon>
        <taxon>Bacillati</taxon>
        <taxon>Actinomycetota</taxon>
        <taxon>Actinomycetes</taxon>
        <taxon>Micrococcales</taxon>
        <taxon>Cellulomonadaceae</taxon>
        <taxon>Actinotalea</taxon>
    </lineage>
</organism>
<dbReference type="AlphaFoldDB" id="A0A021W087"/>
<dbReference type="EMBL" id="AXCW01000020">
    <property type="protein sequence ID" value="EYR64752.1"/>
    <property type="molecule type" value="Genomic_DNA"/>
</dbReference>
<comment type="caution">
    <text evidence="3">The sequence shown here is derived from an EMBL/GenBank/DDBJ whole genome shotgun (WGS) entry which is preliminary data.</text>
</comment>
<evidence type="ECO:0000313" key="3">
    <source>
        <dbReference type="EMBL" id="EYR64752.1"/>
    </source>
</evidence>
<evidence type="ECO:0000313" key="4">
    <source>
        <dbReference type="Proteomes" id="UP000019753"/>
    </source>
</evidence>
<feature type="region of interest" description="Disordered" evidence="1">
    <location>
        <begin position="1"/>
        <end position="113"/>
    </location>
</feature>
<keyword evidence="2" id="KW-0472">Membrane</keyword>
<keyword evidence="2" id="KW-1133">Transmembrane helix</keyword>
<name>A0A021W087_9CELL</name>
<sequence length="181" mass="18524">MAASPSSPDDGPDDGPRDEEQGTASDADVDREWQRIVARLTEDGGTPGVPSEDAAAPGTAPPPAAGATPRTPSAGILGSPAGAPSPSDPRAWSTDPEADERETHFEPPDPGPVLGGDPLLTMAWAAVCGAPLLFLLSVTVWRSAPQVLVQVAAVLFLAGLGTLLWRMPHRRDDDAGPGAVV</sequence>
<dbReference type="Proteomes" id="UP000019753">
    <property type="component" value="Unassembled WGS sequence"/>
</dbReference>
<dbReference type="OrthoDB" id="5147993at2"/>
<evidence type="ECO:0008006" key="5">
    <source>
        <dbReference type="Google" id="ProtNLM"/>
    </source>
</evidence>
<feature type="transmembrane region" description="Helical" evidence="2">
    <location>
        <begin position="147"/>
        <end position="165"/>
    </location>
</feature>
<protein>
    <recommendedName>
        <fullName evidence="5">DUF308 domain-containing protein</fullName>
    </recommendedName>
</protein>
<keyword evidence="4" id="KW-1185">Reference proteome</keyword>
<feature type="compositionally biased region" description="Low complexity" evidence="1">
    <location>
        <begin position="65"/>
        <end position="85"/>
    </location>
</feature>
<keyword evidence="2" id="KW-0812">Transmembrane</keyword>
<accession>A0A021W087</accession>
<evidence type="ECO:0000256" key="2">
    <source>
        <dbReference type="SAM" id="Phobius"/>
    </source>
</evidence>
<reference evidence="3 4" key="1">
    <citation type="submission" date="2014-01" db="EMBL/GenBank/DDBJ databases">
        <title>Actinotalea ferrariae CF5-4.</title>
        <authorList>
            <person name="Chen F."/>
            <person name="Li Y."/>
            <person name="Wang G."/>
        </authorList>
    </citation>
    <scope>NUCLEOTIDE SEQUENCE [LARGE SCALE GENOMIC DNA]</scope>
    <source>
        <strain evidence="3 4">CF5-4</strain>
    </source>
</reference>
<gene>
    <name evidence="3" type="ORF">N866_06215</name>
</gene>
<evidence type="ECO:0000256" key="1">
    <source>
        <dbReference type="SAM" id="MobiDB-lite"/>
    </source>
</evidence>
<dbReference type="RefSeq" id="WP_052022320.1">
    <property type="nucleotide sequence ID" value="NZ_AXCW01000020.1"/>
</dbReference>
<feature type="transmembrane region" description="Helical" evidence="2">
    <location>
        <begin position="119"/>
        <end position="141"/>
    </location>
</feature>
<proteinExistence type="predicted"/>